<dbReference type="InterPro" id="IPR028939">
    <property type="entry name" value="P5C_Rdtase_cat_N"/>
</dbReference>
<feature type="domain" description="Pyrroline-5-carboxylate reductase catalytic N-terminal" evidence="7">
    <location>
        <begin position="7"/>
        <end position="95"/>
    </location>
</feature>
<dbReference type="EMBL" id="QFYP01000001">
    <property type="protein sequence ID" value="RAK60211.1"/>
    <property type="molecule type" value="Genomic_DNA"/>
</dbReference>
<evidence type="ECO:0000256" key="3">
    <source>
        <dbReference type="ARBA" id="ARBA00023002"/>
    </source>
</evidence>
<dbReference type="PANTHER" id="PTHR11645">
    <property type="entry name" value="PYRROLINE-5-CARBOXYLATE REDUCTASE"/>
    <property type="match status" value="1"/>
</dbReference>
<protein>
    <recommendedName>
        <fullName evidence="4 5">Pyrroline-5-carboxylate reductase</fullName>
        <shortName evidence="4">P5C reductase</shortName>
        <shortName evidence="4">P5CR</shortName>
        <ecNumber evidence="4 5">1.5.1.2</ecNumber>
    </recommendedName>
    <alternativeName>
        <fullName evidence="4">PCA reductase</fullName>
    </alternativeName>
</protein>
<dbReference type="PANTHER" id="PTHR11645:SF0">
    <property type="entry name" value="PYRROLINE-5-CARBOXYLATE REDUCTASE 3"/>
    <property type="match status" value="1"/>
</dbReference>
<keyword evidence="3 4" id="KW-0560">Oxidoreductase</keyword>
<accession>A0A328B179</accession>
<evidence type="ECO:0000259" key="7">
    <source>
        <dbReference type="Pfam" id="PF03807"/>
    </source>
</evidence>
<evidence type="ECO:0000259" key="8">
    <source>
        <dbReference type="Pfam" id="PF14748"/>
    </source>
</evidence>
<dbReference type="InterPro" id="IPR000304">
    <property type="entry name" value="Pyrroline-COOH_reductase"/>
</dbReference>
<feature type="domain" description="Pyrroline-5-carboxylate reductase dimerisation" evidence="8">
    <location>
        <begin position="160"/>
        <end position="265"/>
    </location>
</feature>
<evidence type="ECO:0000313" key="9">
    <source>
        <dbReference type="EMBL" id="RAK60211.1"/>
    </source>
</evidence>
<keyword evidence="2 4" id="KW-0521">NADP</keyword>
<dbReference type="GO" id="GO:0004735">
    <property type="term" value="F:pyrroline-5-carboxylate reductase activity"/>
    <property type="evidence" value="ECO:0007669"/>
    <property type="project" value="UniProtKB-UniRule"/>
</dbReference>
<dbReference type="UniPathway" id="UPA00098">
    <property type="reaction ID" value="UER00361"/>
</dbReference>
<dbReference type="GO" id="GO:0055129">
    <property type="term" value="P:L-proline biosynthetic process"/>
    <property type="evidence" value="ECO:0007669"/>
    <property type="project" value="UniProtKB-UniRule"/>
</dbReference>
<feature type="binding site" evidence="6">
    <location>
        <begin position="8"/>
        <end position="13"/>
    </location>
    <ligand>
        <name>NADP(+)</name>
        <dbReference type="ChEBI" id="CHEBI:58349"/>
    </ligand>
</feature>
<dbReference type="NCBIfam" id="TIGR00112">
    <property type="entry name" value="proC"/>
    <property type="match status" value="1"/>
</dbReference>
<dbReference type="PIRSF" id="PIRSF000193">
    <property type="entry name" value="Pyrrol-5-carb_rd"/>
    <property type="match status" value="1"/>
</dbReference>
<dbReference type="InterPro" id="IPR029036">
    <property type="entry name" value="P5CR_dimer"/>
</dbReference>
<keyword evidence="10" id="KW-1185">Reference proteome</keyword>
<organism evidence="9 10">
    <name type="scientific">Phenylobacterium hankyongense</name>
    <dbReference type="NCBI Taxonomy" id="1813876"/>
    <lineage>
        <taxon>Bacteria</taxon>
        <taxon>Pseudomonadati</taxon>
        <taxon>Pseudomonadota</taxon>
        <taxon>Alphaproteobacteria</taxon>
        <taxon>Caulobacterales</taxon>
        <taxon>Caulobacteraceae</taxon>
        <taxon>Phenylobacterium</taxon>
    </lineage>
</organism>
<comment type="catalytic activity">
    <reaction evidence="4">
        <text>L-proline + NAD(+) = (S)-1-pyrroline-5-carboxylate + NADH + 2 H(+)</text>
        <dbReference type="Rhea" id="RHEA:14105"/>
        <dbReference type="ChEBI" id="CHEBI:15378"/>
        <dbReference type="ChEBI" id="CHEBI:17388"/>
        <dbReference type="ChEBI" id="CHEBI:57540"/>
        <dbReference type="ChEBI" id="CHEBI:57945"/>
        <dbReference type="ChEBI" id="CHEBI:60039"/>
        <dbReference type="EC" id="1.5.1.2"/>
    </reaction>
</comment>
<evidence type="ECO:0000256" key="1">
    <source>
        <dbReference type="ARBA" id="ARBA00005525"/>
    </source>
</evidence>
<dbReference type="SUPFAM" id="SSF51735">
    <property type="entry name" value="NAD(P)-binding Rossmann-fold domains"/>
    <property type="match status" value="1"/>
</dbReference>
<feature type="binding site" evidence="6">
    <location>
        <begin position="66"/>
        <end position="69"/>
    </location>
    <ligand>
        <name>NADP(+)</name>
        <dbReference type="ChEBI" id="CHEBI:58349"/>
    </ligand>
</feature>
<keyword evidence="4" id="KW-0641">Proline biosynthesis</keyword>
<comment type="similarity">
    <text evidence="1 4">Belongs to the pyrroline-5-carboxylate reductase family.</text>
</comment>
<proteinExistence type="inferred from homology"/>
<dbReference type="Proteomes" id="UP000249842">
    <property type="component" value="Unassembled WGS sequence"/>
</dbReference>
<dbReference type="EC" id="1.5.1.2" evidence="4 5"/>
<dbReference type="Pfam" id="PF14748">
    <property type="entry name" value="P5CR_dimer"/>
    <property type="match status" value="1"/>
</dbReference>
<evidence type="ECO:0000313" key="10">
    <source>
        <dbReference type="Proteomes" id="UP000249842"/>
    </source>
</evidence>
<dbReference type="HAMAP" id="MF_01925">
    <property type="entry name" value="P5C_reductase"/>
    <property type="match status" value="1"/>
</dbReference>
<dbReference type="GO" id="GO:0005737">
    <property type="term" value="C:cytoplasm"/>
    <property type="evidence" value="ECO:0007669"/>
    <property type="project" value="UniProtKB-SubCell"/>
</dbReference>
<evidence type="ECO:0000256" key="5">
    <source>
        <dbReference type="NCBIfam" id="TIGR00112"/>
    </source>
</evidence>
<dbReference type="Gene3D" id="3.40.50.720">
    <property type="entry name" value="NAD(P)-binding Rossmann-like Domain"/>
    <property type="match status" value="1"/>
</dbReference>
<keyword evidence="4" id="KW-0028">Amino-acid biosynthesis</keyword>
<evidence type="ECO:0000256" key="2">
    <source>
        <dbReference type="ARBA" id="ARBA00022857"/>
    </source>
</evidence>
<dbReference type="OrthoDB" id="9805754at2"/>
<evidence type="ECO:0000256" key="6">
    <source>
        <dbReference type="PIRSR" id="PIRSR000193-1"/>
    </source>
</evidence>
<comment type="catalytic activity">
    <reaction evidence="4">
        <text>L-proline + NADP(+) = (S)-1-pyrroline-5-carboxylate + NADPH + 2 H(+)</text>
        <dbReference type="Rhea" id="RHEA:14109"/>
        <dbReference type="ChEBI" id="CHEBI:15378"/>
        <dbReference type="ChEBI" id="CHEBI:17388"/>
        <dbReference type="ChEBI" id="CHEBI:57783"/>
        <dbReference type="ChEBI" id="CHEBI:58349"/>
        <dbReference type="ChEBI" id="CHEBI:60039"/>
        <dbReference type="EC" id="1.5.1.2"/>
    </reaction>
</comment>
<reference evidence="10" key="1">
    <citation type="submission" date="2018-05" db="EMBL/GenBank/DDBJ databases">
        <authorList>
            <person name="Li X."/>
        </authorList>
    </citation>
    <scope>NUCLEOTIDE SEQUENCE [LARGE SCALE GENOMIC DNA]</scope>
    <source>
        <strain evidence="10">HKS-05</strain>
    </source>
</reference>
<gene>
    <name evidence="4 9" type="primary">proC</name>
    <name evidence="9" type="ORF">DJ021_10565</name>
</gene>
<dbReference type="Pfam" id="PF03807">
    <property type="entry name" value="F420_oxidored"/>
    <property type="match status" value="1"/>
</dbReference>
<dbReference type="SUPFAM" id="SSF48179">
    <property type="entry name" value="6-phosphogluconate dehydrogenase C-terminal domain-like"/>
    <property type="match status" value="1"/>
</dbReference>
<comment type="caution">
    <text evidence="9">The sequence shown here is derived from an EMBL/GenBank/DDBJ whole genome shotgun (WGS) entry which is preliminary data.</text>
</comment>
<dbReference type="RefSeq" id="WP_111457504.1">
    <property type="nucleotide sequence ID" value="NZ_QFYP01000001.1"/>
</dbReference>
<comment type="pathway">
    <text evidence="4">Amino-acid biosynthesis; L-proline biosynthesis; L-proline from L-glutamate 5-semialdehyde: step 1/1.</text>
</comment>
<dbReference type="InterPro" id="IPR008927">
    <property type="entry name" value="6-PGluconate_DH-like_C_sf"/>
</dbReference>
<dbReference type="Gene3D" id="1.10.3730.10">
    <property type="entry name" value="ProC C-terminal domain-like"/>
    <property type="match status" value="1"/>
</dbReference>
<comment type="function">
    <text evidence="4">Catalyzes the reduction of 1-pyrroline-5-carboxylate (PCA) to L-proline.</text>
</comment>
<dbReference type="InterPro" id="IPR036291">
    <property type="entry name" value="NAD(P)-bd_dom_sf"/>
</dbReference>
<dbReference type="AlphaFoldDB" id="A0A328B179"/>
<keyword evidence="4" id="KW-0963">Cytoplasm</keyword>
<comment type="subcellular location">
    <subcellularLocation>
        <location evidence="4">Cytoplasm</location>
    </subcellularLocation>
</comment>
<sequence length="270" mass="26542">MPGSRVLIGCGRMGQALLAGWTARGETAFVIDPSADRAALAALGAVVIDRLDDLAAVPKPLCVLVAVKPADAQAAIAGLAPWLGPGDLVVSVAAGVPIAALRRALGAAQPGVVRAMPNIAASAGAAMTAAVAEPGLDAGRRGLCESLFTCVGEFVWLADEPLLDAATAISGSGLAYVFSLGEQLAQAGVALGLADDVAARLARVTLSGAGALAARGEASLAELRAQVTSPSGTTAAALAVLDGPGGLGELIARATTAAARRAAEMTPKVQ</sequence>
<name>A0A328B179_9CAUL</name>
<evidence type="ECO:0000256" key="4">
    <source>
        <dbReference type="HAMAP-Rule" id="MF_01925"/>
    </source>
</evidence>